<comment type="caution">
    <text evidence="1">The sequence shown here is derived from an EMBL/GenBank/DDBJ whole genome shotgun (WGS) entry which is preliminary data.</text>
</comment>
<evidence type="ECO:0000313" key="2">
    <source>
        <dbReference type="Proteomes" id="UP000551758"/>
    </source>
</evidence>
<name>A0A7J7F6Y0_DICBM</name>
<organism evidence="1 2">
    <name type="scientific">Diceros bicornis minor</name>
    <name type="common">South-central black rhinoceros</name>
    <dbReference type="NCBI Taxonomy" id="77932"/>
    <lineage>
        <taxon>Eukaryota</taxon>
        <taxon>Metazoa</taxon>
        <taxon>Chordata</taxon>
        <taxon>Craniata</taxon>
        <taxon>Vertebrata</taxon>
        <taxon>Euteleostomi</taxon>
        <taxon>Mammalia</taxon>
        <taxon>Eutheria</taxon>
        <taxon>Laurasiatheria</taxon>
        <taxon>Perissodactyla</taxon>
        <taxon>Rhinocerotidae</taxon>
        <taxon>Diceros</taxon>
    </lineage>
</organism>
<dbReference type="AlphaFoldDB" id="A0A7J7F6Y0"/>
<dbReference type="Proteomes" id="UP000551758">
    <property type="component" value="Unassembled WGS sequence"/>
</dbReference>
<reference evidence="1 2" key="1">
    <citation type="journal article" date="2020" name="Mol. Biol. Evol.">
        <title>Interspecific Gene Flow and the Evolution of Specialization in Black and White Rhinoceros.</title>
        <authorList>
            <person name="Moodley Y."/>
            <person name="Westbury M.V."/>
            <person name="Russo I.M."/>
            <person name="Gopalakrishnan S."/>
            <person name="Rakotoarivelo A."/>
            <person name="Olsen R.A."/>
            <person name="Prost S."/>
            <person name="Tunstall T."/>
            <person name="Ryder O.A."/>
            <person name="Dalen L."/>
            <person name="Bruford M.W."/>
        </authorList>
    </citation>
    <scope>NUCLEOTIDE SEQUENCE [LARGE SCALE GENOMIC DNA]</scope>
    <source>
        <strain evidence="1">SBR-YM</strain>
        <tissue evidence="1">Skin</tissue>
    </source>
</reference>
<gene>
    <name evidence="1" type="ORF">HPG69_008134</name>
</gene>
<accession>A0A7J7F6Y0</accession>
<keyword evidence="2" id="KW-1185">Reference proteome</keyword>
<dbReference type="EMBL" id="JACDTQ010001135">
    <property type="protein sequence ID" value="KAF5923771.1"/>
    <property type="molecule type" value="Genomic_DNA"/>
</dbReference>
<protein>
    <submittedName>
        <fullName evidence="1">Uncharacterized protein</fullName>
    </submittedName>
</protein>
<proteinExistence type="predicted"/>
<evidence type="ECO:0000313" key="1">
    <source>
        <dbReference type="EMBL" id="KAF5923771.1"/>
    </source>
</evidence>
<sequence>MTMMVKYIIPQLMRKAGITFILEYERMQQMDQRNPSIVLLNYLSMVTMRVGNKSEKTTITIPLYHYSGIFIVSQYAAKSKPSGRYLKHRNHRLQSPKQKTAVQTQYSLQTVNRRCNEEIPFGTAKNTYNWLILMQVCAQWGEEMHKDLYVVKNAFKKQKVLPPHSARLKHLVSTTALPLIAEGALKRAVGSAARSAAPSASLGAGVLGDGPGALRHGVLGQLAVQQQAHAISASRDVMVDPLLQLMHQVGGRLRGDALHKRIHPS</sequence>